<dbReference type="EMBL" id="CP001848">
    <property type="protein sequence ID" value="ADB18692.1"/>
    <property type="molecule type" value="Genomic_DNA"/>
</dbReference>
<evidence type="ECO:0000313" key="8">
    <source>
        <dbReference type="Proteomes" id="UP000001887"/>
    </source>
</evidence>
<evidence type="ECO:0000256" key="2">
    <source>
        <dbReference type="ARBA" id="ARBA00022552"/>
    </source>
</evidence>
<evidence type="ECO:0000259" key="6">
    <source>
        <dbReference type="Pfam" id="PF05175"/>
    </source>
</evidence>
<accession>D2R2V9</accession>
<dbReference type="PROSITE" id="PS00092">
    <property type="entry name" value="N6_MTASE"/>
    <property type="match status" value="1"/>
</dbReference>
<dbReference type="InterPro" id="IPR029063">
    <property type="entry name" value="SAM-dependent_MTases_sf"/>
</dbReference>
<evidence type="ECO:0000256" key="4">
    <source>
        <dbReference type="ARBA" id="ARBA00022679"/>
    </source>
</evidence>
<dbReference type="Gene3D" id="3.40.50.150">
    <property type="entry name" value="Vaccinia Virus protein VP39"/>
    <property type="match status" value="1"/>
</dbReference>
<dbReference type="GO" id="GO:0032259">
    <property type="term" value="P:methylation"/>
    <property type="evidence" value="ECO:0007669"/>
    <property type="project" value="UniProtKB-KW"/>
</dbReference>
<evidence type="ECO:0000256" key="1">
    <source>
        <dbReference type="ARBA" id="ARBA00022490"/>
    </source>
</evidence>
<dbReference type="SUPFAM" id="SSF53335">
    <property type="entry name" value="S-adenosyl-L-methionine-dependent methyltransferases"/>
    <property type="match status" value="1"/>
</dbReference>
<keyword evidence="2" id="KW-0698">rRNA processing</keyword>
<organism evidence="7 8">
    <name type="scientific">Pirellula staleyi (strain ATCC 27377 / DSM 6068 / ICPB 4128)</name>
    <name type="common">Pirella staleyi</name>
    <dbReference type="NCBI Taxonomy" id="530564"/>
    <lineage>
        <taxon>Bacteria</taxon>
        <taxon>Pseudomonadati</taxon>
        <taxon>Planctomycetota</taxon>
        <taxon>Planctomycetia</taxon>
        <taxon>Pirellulales</taxon>
        <taxon>Pirellulaceae</taxon>
        <taxon>Pirellula</taxon>
    </lineage>
</organism>
<keyword evidence="4 7" id="KW-0808">Transferase</keyword>
<dbReference type="InterPro" id="IPR002052">
    <property type="entry name" value="DNA_methylase_N6_adenine_CS"/>
</dbReference>
<dbReference type="HOGENOM" id="CLU_825981_0_0_0"/>
<dbReference type="Proteomes" id="UP000001887">
    <property type="component" value="Chromosome"/>
</dbReference>
<reference evidence="7 8" key="1">
    <citation type="journal article" date="2009" name="Stand. Genomic Sci.">
        <title>Complete genome sequence of Pirellula staleyi type strain (ATCC 27377).</title>
        <authorList>
            <person name="Clum A."/>
            <person name="Tindall B.J."/>
            <person name="Sikorski J."/>
            <person name="Ivanova N."/>
            <person name="Mavrommatis K."/>
            <person name="Lucas S."/>
            <person name="Glavina del Rio T."/>
            <person name="Nolan M."/>
            <person name="Chen F."/>
            <person name="Tice H."/>
            <person name="Pitluck S."/>
            <person name="Cheng J.F."/>
            <person name="Chertkov O."/>
            <person name="Brettin T."/>
            <person name="Han C."/>
            <person name="Detter J.C."/>
            <person name="Kuske C."/>
            <person name="Bruce D."/>
            <person name="Goodwin L."/>
            <person name="Ovchinikova G."/>
            <person name="Pati A."/>
            <person name="Mikhailova N."/>
            <person name="Chen A."/>
            <person name="Palaniappan K."/>
            <person name="Land M."/>
            <person name="Hauser L."/>
            <person name="Chang Y.J."/>
            <person name="Jeffries C.D."/>
            <person name="Chain P."/>
            <person name="Rohde M."/>
            <person name="Goker M."/>
            <person name="Bristow J."/>
            <person name="Eisen J.A."/>
            <person name="Markowitz V."/>
            <person name="Hugenholtz P."/>
            <person name="Kyrpides N.C."/>
            <person name="Klenk H.P."/>
            <person name="Lapidus A."/>
        </authorList>
    </citation>
    <scope>NUCLEOTIDE SEQUENCE [LARGE SCALE GENOMIC DNA]</scope>
    <source>
        <strain evidence="8">ATCC 27377 / DSM 6068 / ICPB 4128</strain>
    </source>
</reference>
<proteinExistence type="predicted"/>
<dbReference type="STRING" id="530564.Psta_4039"/>
<name>D2R2V9_PIRSD</name>
<keyword evidence="5" id="KW-0949">S-adenosyl-L-methionine</keyword>
<gene>
    <name evidence="7" type="ordered locus">Psta_4039</name>
</gene>
<dbReference type="PANTHER" id="PTHR47816:SF4">
    <property type="entry name" value="RIBOSOMAL RNA SMALL SUBUNIT METHYLTRANSFERASE C"/>
    <property type="match status" value="1"/>
</dbReference>
<dbReference type="CDD" id="cd02440">
    <property type="entry name" value="AdoMet_MTases"/>
    <property type="match status" value="1"/>
</dbReference>
<sequence>MLIELVPTLPAVAMIANTVGRGQLAAAFAEQNPDVPVTLFHVDAFHAEQSRVTYFPAPGKLEIVLASDPPVGEVGLAAMLVELHGEAELVRDLLQSFHDRLAIGGQLIAATDHPKDQWLHEQLLELFPKVTRLPQKRGVVYRATKQAPLKKHRSFVAQFPCRDGDHLLQLQTRPGVFNHRSVDAGARALLSAVEVRAGESVLDIGCGCGVVGLVICKRLPTATVLAIDSHSRAIECTQASAERNELPQLTARLDPSHKSVPDASFDVVAMNPPYFSNFRIAELFLQTATRALKPGGRLYSVTKTPEWYLERLKEGWTNVEAVPVKNYIVVRAERSK</sequence>
<dbReference type="InterPro" id="IPR046977">
    <property type="entry name" value="RsmC/RlmG"/>
</dbReference>
<dbReference type="GO" id="GO:0003676">
    <property type="term" value="F:nucleic acid binding"/>
    <property type="evidence" value="ECO:0007669"/>
    <property type="project" value="InterPro"/>
</dbReference>
<dbReference type="Pfam" id="PF05175">
    <property type="entry name" value="MTS"/>
    <property type="match status" value="1"/>
</dbReference>
<dbReference type="KEGG" id="psl:Psta_4039"/>
<dbReference type="GO" id="GO:0008757">
    <property type="term" value="F:S-adenosylmethionine-dependent methyltransferase activity"/>
    <property type="evidence" value="ECO:0007669"/>
    <property type="project" value="InterPro"/>
</dbReference>
<dbReference type="GO" id="GO:0008170">
    <property type="term" value="F:N-methyltransferase activity"/>
    <property type="evidence" value="ECO:0007669"/>
    <property type="project" value="UniProtKB-ARBA"/>
</dbReference>
<keyword evidence="8" id="KW-1185">Reference proteome</keyword>
<protein>
    <submittedName>
        <fullName evidence="7">Methyltransferase small</fullName>
    </submittedName>
</protein>
<dbReference type="PANTHER" id="PTHR47816">
    <property type="entry name" value="RIBOSOMAL RNA SMALL SUBUNIT METHYLTRANSFERASE C"/>
    <property type="match status" value="1"/>
</dbReference>
<evidence type="ECO:0000256" key="3">
    <source>
        <dbReference type="ARBA" id="ARBA00022603"/>
    </source>
</evidence>
<keyword evidence="1" id="KW-0963">Cytoplasm</keyword>
<dbReference type="InterPro" id="IPR007848">
    <property type="entry name" value="Small_mtfrase_dom"/>
</dbReference>
<evidence type="ECO:0000256" key="5">
    <source>
        <dbReference type="ARBA" id="ARBA00022691"/>
    </source>
</evidence>
<evidence type="ECO:0000313" key="7">
    <source>
        <dbReference type="EMBL" id="ADB18692.1"/>
    </source>
</evidence>
<dbReference type="eggNOG" id="COG2813">
    <property type="taxonomic scope" value="Bacteria"/>
</dbReference>
<keyword evidence="3 7" id="KW-0489">Methyltransferase</keyword>
<dbReference type="GO" id="GO:0006364">
    <property type="term" value="P:rRNA processing"/>
    <property type="evidence" value="ECO:0007669"/>
    <property type="project" value="UniProtKB-KW"/>
</dbReference>
<dbReference type="PRINTS" id="PR00507">
    <property type="entry name" value="N12N6MTFRASE"/>
</dbReference>
<feature type="domain" description="Methyltransferase small" evidence="6">
    <location>
        <begin position="169"/>
        <end position="326"/>
    </location>
</feature>
<dbReference type="AlphaFoldDB" id="D2R2V9"/>